<accession>A0A4Q0XLV0</accession>
<dbReference type="InterPro" id="IPR011990">
    <property type="entry name" value="TPR-like_helical_dom_sf"/>
</dbReference>
<evidence type="ECO:0000313" key="4">
    <source>
        <dbReference type="EMBL" id="RXJ52667.1"/>
    </source>
</evidence>
<keyword evidence="5" id="KW-1185">Reference proteome</keyword>
<dbReference type="PANTHER" id="PTHR10098">
    <property type="entry name" value="RAPSYN-RELATED"/>
    <property type="match status" value="1"/>
</dbReference>
<evidence type="ECO:0000256" key="2">
    <source>
        <dbReference type="SAM" id="SignalP"/>
    </source>
</evidence>
<organism evidence="4 5">
    <name type="scientific">Gelidibacter gilvus</name>
    <dbReference type="NCBI Taxonomy" id="59602"/>
    <lineage>
        <taxon>Bacteria</taxon>
        <taxon>Pseudomonadati</taxon>
        <taxon>Bacteroidota</taxon>
        <taxon>Flavobacteriia</taxon>
        <taxon>Flavobacteriales</taxon>
        <taxon>Flavobacteriaceae</taxon>
        <taxon>Gelidibacter</taxon>
    </lineage>
</organism>
<keyword evidence="1" id="KW-0472">Membrane</keyword>
<protein>
    <submittedName>
        <fullName evidence="4">CHAT domain-containing protein</fullName>
    </submittedName>
</protein>
<dbReference type="SMART" id="SM00028">
    <property type="entry name" value="TPR"/>
    <property type="match status" value="5"/>
</dbReference>
<dbReference type="Proteomes" id="UP000289792">
    <property type="component" value="Unassembled WGS sequence"/>
</dbReference>
<evidence type="ECO:0000313" key="5">
    <source>
        <dbReference type="Proteomes" id="UP000289792"/>
    </source>
</evidence>
<evidence type="ECO:0000259" key="3">
    <source>
        <dbReference type="Pfam" id="PF12770"/>
    </source>
</evidence>
<feature type="transmembrane region" description="Helical" evidence="1">
    <location>
        <begin position="1051"/>
        <end position="1068"/>
    </location>
</feature>
<evidence type="ECO:0000256" key="1">
    <source>
        <dbReference type="SAM" id="Phobius"/>
    </source>
</evidence>
<sequence length="1074" mass="122724">MKNFLCYITYAFFLALFFIQSPSFAQEKNHLNTKVIDSFMLNKHIQKADSALTAQINYLQNKNLNDSLHKYPYYVGRIELLKSNSITAANKADAFLNTIFLSTNNQRTHYKSLLSLSNFYDEIGNNAKSLELTKSAYTAILKVKDATPEEIGKVEYNVGATLLALGNISEAKTYFKSALKNFESYKATNKGQLSDGYNAVGAIMWMSTKLDSAKYFYTKALKTIEIADGNPLYNSYLATVIKSNLSLLEYSQGNLAEAVAIQNEVITNYEKVIQNYTDENVVSKAKRFQVRAISNLAVFYNEQGDLKKANDILIYAHDKRKKIVEANDSSLGSSWIQIGQSQMSLREYDKAIESLKLGLNQLNRIEDDNPYWKAAGLHGLAEAYSAQNNTVLANTYYSESEPLFKKALNNVYDIEFLNFLRNKSYFLADNGEPEKAIAIATNAYDYVIKYGGEDNFSEFKQLLNLAEVNYKIRNYNKALEWVQKADDFLNERSNKADSIQIEFHKPQLILLKAQSEYERRDQMDTLFLQQQLKNLDKATDILEQRKTTLYKYEDINILVSNYQSVSSLAVQLNLKLYDLTQNPKYLNQMMKLHESGIYNRIRSRLNLRNNIAFSGVPKTILEREIQLKNTMASSLEDSENMTAFFDSNSNWKHFLDSLKQQHPKYYKMRYATIEEPLNELQKNIPANTTVVRYLYVETVLYAFVADKNDIKIFKLNSEGIEQYIADLSENNLKFATTATLLSKLYEQLWFPFETKMTNEHVVIIPDGVLFNLSFESLTPSKITKPKDLATTSLLSKHFISYNYSLLLLNKKQESSSFEKNFVAFAPEFNDAMKSGYKKTVSDSLIIDHTYLSLLPQPFSISLAKKYSKEFNGRSFVNDMASKRSFTKHAKNHKIIYIGTHAESNNLSPELSRLVFAKSLDTLNAEDNSLYSYEIYDTDLESNLAILTACETGKPSYQAGEGMISLAHAFNYAGSESILTSLWKIDEQSSATIIESFYDYLKKGWTKDKALQQAKLDYISTAEGRTAHPQYWAGLVLIGDTTPIELASSPNYLVWILLTLMILAIIYFLRRKSRR</sequence>
<comment type="caution">
    <text evidence="4">The sequence shown here is derived from an EMBL/GenBank/DDBJ whole genome shotgun (WGS) entry which is preliminary data.</text>
</comment>
<keyword evidence="2" id="KW-0732">Signal</keyword>
<reference evidence="4 5" key="1">
    <citation type="submission" date="2019-01" db="EMBL/GenBank/DDBJ databases">
        <title>Genome sequence of the Antarctic species Gelidibacter gilvus ACAM 158(T).</title>
        <authorList>
            <person name="Bowman J.P."/>
        </authorList>
    </citation>
    <scope>NUCLEOTIDE SEQUENCE [LARGE SCALE GENOMIC DNA]</scope>
    <source>
        <strain evidence="4 5">IC158</strain>
    </source>
</reference>
<keyword evidence="1" id="KW-0812">Transmembrane</keyword>
<dbReference type="InterPro" id="IPR019734">
    <property type="entry name" value="TPR_rpt"/>
</dbReference>
<keyword evidence="1" id="KW-1133">Transmembrane helix</keyword>
<dbReference type="Gene3D" id="1.25.40.10">
    <property type="entry name" value="Tetratricopeptide repeat domain"/>
    <property type="match status" value="2"/>
</dbReference>
<dbReference type="AlphaFoldDB" id="A0A4Q0XLV0"/>
<name>A0A4Q0XLV0_9FLAO</name>
<dbReference type="InterPro" id="IPR024983">
    <property type="entry name" value="CHAT_dom"/>
</dbReference>
<dbReference type="EMBL" id="SDDZ01000001">
    <property type="protein sequence ID" value="RXJ52667.1"/>
    <property type="molecule type" value="Genomic_DNA"/>
</dbReference>
<feature type="domain" description="CHAT" evidence="3">
    <location>
        <begin position="740"/>
        <end position="1039"/>
    </location>
</feature>
<dbReference type="OrthoDB" id="9771112at2"/>
<feature type="signal peptide" evidence="2">
    <location>
        <begin position="1"/>
        <end position="25"/>
    </location>
</feature>
<dbReference type="Pfam" id="PF12770">
    <property type="entry name" value="CHAT"/>
    <property type="match status" value="1"/>
</dbReference>
<feature type="chain" id="PRO_5020485728" evidence="2">
    <location>
        <begin position="26"/>
        <end position="1074"/>
    </location>
</feature>
<dbReference type="SUPFAM" id="SSF48452">
    <property type="entry name" value="TPR-like"/>
    <property type="match status" value="3"/>
</dbReference>
<dbReference type="RefSeq" id="WP_129015801.1">
    <property type="nucleotide sequence ID" value="NZ_SDDZ01000001.1"/>
</dbReference>
<proteinExistence type="predicted"/>
<gene>
    <name evidence="4" type="ORF">ESZ48_02950</name>
</gene>